<evidence type="ECO:0000313" key="2">
    <source>
        <dbReference type="Proteomes" id="UP000197138"/>
    </source>
</evidence>
<comment type="caution">
    <text evidence="1">The sequence shown here is derived from an EMBL/GenBank/DDBJ whole genome shotgun (WGS) entry which is preliminary data.</text>
</comment>
<protein>
    <submittedName>
        <fullName evidence="1">Uncharacterized protein</fullName>
    </submittedName>
</protein>
<dbReference type="AlphaFoldDB" id="A0A218X774"/>
<accession>A0A218X774</accession>
<name>A0A218X774_PUNGR</name>
<organism evidence="1 2">
    <name type="scientific">Punica granatum</name>
    <name type="common">Pomegranate</name>
    <dbReference type="NCBI Taxonomy" id="22663"/>
    <lineage>
        <taxon>Eukaryota</taxon>
        <taxon>Viridiplantae</taxon>
        <taxon>Streptophyta</taxon>
        <taxon>Embryophyta</taxon>
        <taxon>Tracheophyta</taxon>
        <taxon>Spermatophyta</taxon>
        <taxon>Magnoliopsida</taxon>
        <taxon>eudicotyledons</taxon>
        <taxon>Gunneridae</taxon>
        <taxon>Pentapetalae</taxon>
        <taxon>rosids</taxon>
        <taxon>malvids</taxon>
        <taxon>Myrtales</taxon>
        <taxon>Lythraceae</taxon>
        <taxon>Punica</taxon>
    </lineage>
</organism>
<reference evidence="2" key="1">
    <citation type="journal article" date="2017" name="Plant J.">
        <title>The pomegranate (Punica granatum L.) genome and the genomics of punicalagin biosynthesis.</title>
        <authorList>
            <person name="Qin G."/>
            <person name="Xu C."/>
            <person name="Ming R."/>
            <person name="Tang H."/>
            <person name="Guyot R."/>
            <person name="Kramer E.M."/>
            <person name="Hu Y."/>
            <person name="Yi X."/>
            <person name="Qi Y."/>
            <person name="Xu X."/>
            <person name="Gao Z."/>
            <person name="Pan H."/>
            <person name="Jian J."/>
            <person name="Tian Y."/>
            <person name="Yue Z."/>
            <person name="Xu Y."/>
        </authorList>
    </citation>
    <scope>NUCLEOTIDE SEQUENCE [LARGE SCALE GENOMIC DNA]</scope>
    <source>
        <strain evidence="2">cv. Dabenzi</strain>
    </source>
</reference>
<proteinExistence type="predicted"/>
<sequence>MMAEELMTLKPYQKKLWIFMKNSWVLKDPLVTGGEVSTLQDILHFRFSDEQRLRLSQPVNMEEIKEALWSMYGDRAPRPNGYSAHFFKASWDTVGKEFTHAIMNFFL</sequence>
<dbReference type="Proteomes" id="UP000197138">
    <property type="component" value="Unassembled WGS sequence"/>
</dbReference>
<dbReference type="EMBL" id="MTKT01002229">
    <property type="protein sequence ID" value="OWM80371.1"/>
    <property type="molecule type" value="Genomic_DNA"/>
</dbReference>
<gene>
    <name evidence="1" type="ORF">CDL15_Pgr019651</name>
</gene>
<evidence type="ECO:0000313" key="1">
    <source>
        <dbReference type="EMBL" id="OWM80371.1"/>
    </source>
</evidence>